<dbReference type="Proteomes" id="UP000798662">
    <property type="component" value="Chromosome 3"/>
</dbReference>
<evidence type="ECO:0000313" key="2">
    <source>
        <dbReference type="Proteomes" id="UP000798662"/>
    </source>
</evidence>
<accession>A0ACC3CB92</accession>
<protein>
    <submittedName>
        <fullName evidence="1">Uncharacterized protein</fullName>
    </submittedName>
</protein>
<evidence type="ECO:0000313" key="1">
    <source>
        <dbReference type="EMBL" id="KAK1867434.1"/>
    </source>
</evidence>
<name>A0ACC3CB92_PYRYE</name>
<proteinExistence type="predicted"/>
<organism evidence="1 2">
    <name type="scientific">Pyropia yezoensis</name>
    <name type="common">Susabi-nori</name>
    <name type="synonym">Porphyra yezoensis</name>
    <dbReference type="NCBI Taxonomy" id="2788"/>
    <lineage>
        <taxon>Eukaryota</taxon>
        <taxon>Rhodophyta</taxon>
        <taxon>Bangiophyceae</taxon>
        <taxon>Bangiales</taxon>
        <taxon>Bangiaceae</taxon>
        <taxon>Pyropia</taxon>
    </lineage>
</organism>
<gene>
    <name evidence="1" type="ORF">I4F81_009941</name>
</gene>
<sequence length="487" mass="47106">MAATAGATPPPPLATSRACRLGRPRRPTRRSPPRRRRRAAPAPSSTPPPVAGRQGRRQRRRPRRLMTATGRPAAGVPPAGKREGAAAAHPTRPPAAAAAAAPRSRRRANCGVGLEETLTALTAAGLSGVVAVPTTPDGDTAAATAAALSTRGPFGVVVASGGDGTVSAVAAGLLAYTGAWTGAAADAVMGKGDPHRRRRRRRGGVRNGDGRRAPPPLPRPRIPLAVLPRGTANALAAALCLPTSVQGVAAAAAAAAAVTSTGMVDVAAAQAAAAADTPTGNDGSGGGGGGGGGGGRHAPPTTVPGGVRALDVGTANGRPFLLLTGIGLEADVVNGARRSLKARLGTLAYVASSLSRGLSHTPWALTYSVTAADGTTAAGAVRAATAVTVANTAPWTSVMAAAEARPAVPSGQDDVTTAAAADGADADGGTAVCIGGGVPDDGALDATAFTASAGGAPATAAAVVGLGLAASAGAPPPSTSTPPASWR</sequence>
<reference evidence="1" key="1">
    <citation type="submission" date="2019-11" db="EMBL/GenBank/DDBJ databases">
        <title>Nori genome reveals adaptations in red seaweeds to the harsh intertidal environment.</title>
        <authorList>
            <person name="Wang D."/>
            <person name="Mao Y."/>
        </authorList>
    </citation>
    <scope>NUCLEOTIDE SEQUENCE</scope>
    <source>
        <tissue evidence="1">Gametophyte</tissue>
    </source>
</reference>
<comment type="caution">
    <text evidence="1">The sequence shown here is derived from an EMBL/GenBank/DDBJ whole genome shotgun (WGS) entry which is preliminary data.</text>
</comment>
<dbReference type="EMBL" id="CM020620">
    <property type="protein sequence ID" value="KAK1867434.1"/>
    <property type="molecule type" value="Genomic_DNA"/>
</dbReference>
<keyword evidence="2" id="KW-1185">Reference proteome</keyword>